<dbReference type="EMBL" id="CACVKT020003176">
    <property type="protein sequence ID" value="CAC5382044.1"/>
    <property type="molecule type" value="Genomic_DNA"/>
</dbReference>
<proteinExistence type="predicted"/>
<sequence length="210" mass="25358">MERELDIVIIEHTNLTQVDFEDGIHLSMESGVPIYVRNIKEKLNTILGINYLHETQPRQHGQVQGNKYQRQWNQNHRHAEDQEFYDPNRDNNRRGYRENYKRYSQNVRHEDNIILLYNIEYNSRPRYDIENSLTYNQGGNHMNNRLPPFQENHFFQNPRHQPDSCMYMQNRPQQNNDNKGNPLFERRDMNNNSESDTKSLIIQLLTKLQN</sequence>
<evidence type="ECO:0000313" key="2">
    <source>
        <dbReference type="EMBL" id="CAC5382044.1"/>
    </source>
</evidence>
<dbReference type="AlphaFoldDB" id="A0A6J8BGM8"/>
<evidence type="ECO:0000256" key="1">
    <source>
        <dbReference type="SAM" id="MobiDB-lite"/>
    </source>
</evidence>
<organism evidence="2 3">
    <name type="scientific">Mytilus coruscus</name>
    <name type="common">Sea mussel</name>
    <dbReference type="NCBI Taxonomy" id="42192"/>
    <lineage>
        <taxon>Eukaryota</taxon>
        <taxon>Metazoa</taxon>
        <taxon>Spiralia</taxon>
        <taxon>Lophotrochozoa</taxon>
        <taxon>Mollusca</taxon>
        <taxon>Bivalvia</taxon>
        <taxon>Autobranchia</taxon>
        <taxon>Pteriomorphia</taxon>
        <taxon>Mytilida</taxon>
        <taxon>Mytiloidea</taxon>
        <taxon>Mytilidae</taxon>
        <taxon>Mytilinae</taxon>
        <taxon>Mytilus</taxon>
    </lineage>
</organism>
<dbReference type="Proteomes" id="UP000507470">
    <property type="component" value="Unassembled WGS sequence"/>
</dbReference>
<feature type="compositionally biased region" description="Polar residues" evidence="1">
    <location>
        <begin position="170"/>
        <end position="179"/>
    </location>
</feature>
<name>A0A6J8BGM8_MYTCO</name>
<gene>
    <name evidence="2" type="ORF">MCOR_17905</name>
</gene>
<feature type="region of interest" description="Disordered" evidence="1">
    <location>
        <begin position="153"/>
        <end position="195"/>
    </location>
</feature>
<accession>A0A6J8BGM8</accession>
<keyword evidence="3" id="KW-1185">Reference proteome</keyword>
<evidence type="ECO:0000313" key="3">
    <source>
        <dbReference type="Proteomes" id="UP000507470"/>
    </source>
</evidence>
<reference evidence="2 3" key="1">
    <citation type="submission" date="2020-06" db="EMBL/GenBank/DDBJ databases">
        <authorList>
            <person name="Li R."/>
            <person name="Bekaert M."/>
        </authorList>
    </citation>
    <scope>NUCLEOTIDE SEQUENCE [LARGE SCALE GENOMIC DNA]</scope>
    <source>
        <strain evidence="3">wild</strain>
    </source>
</reference>
<protein>
    <submittedName>
        <fullName evidence="2">Uncharacterized protein</fullName>
    </submittedName>
</protein>